<dbReference type="EMBL" id="MSFN02000007">
    <property type="protein sequence ID" value="PTU18496.1"/>
    <property type="molecule type" value="Genomic_DNA"/>
</dbReference>
<keyword evidence="1" id="KW-0812">Transmembrane</keyword>
<organism evidence="2 3">
    <name type="scientific">Aspergillus ochraceoroseus IBT 24754</name>
    <dbReference type="NCBI Taxonomy" id="1392256"/>
    <lineage>
        <taxon>Eukaryota</taxon>
        <taxon>Fungi</taxon>
        <taxon>Dikarya</taxon>
        <taxon>Ascomycota</taxon>
        <taxon>Pezizomycotina</taxon>
        <taxon>Eurotiomycetes</taxon>
        <taxon>Eurotiomycetidae</taxon>
        <taxon>Eurotiales</taxon>
        <taxon>Aspergillaceae</taxon>
        <taxon>Aspergillus</taxon>
        <taxon>Aspergillus subgen. Nidulantes</taxon>
    </lineage>
</organism>
<evidence type="ECO:0000313" key="2">
    <source>
        <dbReference type="EMBL" id="PTU18496.1"/>
    </source>
</evidence>
<accession>A0A2T5LQF4</accession>
<reference evidence="2 3" key="1">
    <citation type="journal article" date="2018" name="Proc. Natl. Acad. Sci. U.S.A.">
        <title>Linking secondary metabolites to gene clusters through genome sequencing of six diverse Aspergillus species.</title>
        <authorList>
            <person name="Kaerboelling I."/>
            <person name="Vesth T.C."/>
            <person name="Frisvad J.C."/>
            <person name="Nybo J.L."/>
            <person name="Theobald S."/>
            <person name="Kuo A."/>
            <person name="Bowyer P."/>
            <person name="Matsuda Y."/>
            <person name="Mondo S."/>
            <person name="Lyhne E.K."/>
            <person name="Kogle M.E."/>
            <person name="Clum A."/>
            <person name="Lipzen A."/>
            <person name="Salamov A."/>
            <person name="Ngan C.Y."/>
            <person name="Daum C."/>
            <person name="Chiniquy J."/>
            <person name="Barry K."/>
            <person name="LaButti K."/>
            <person name="Haridas S."/>
            <person name="Simmons B.A."/>
            <person name="Magnuson J.K."/>
            <person name="Mortensen U.H."/>
            <person name="Larsen T.O."/>
            <person name="Grigoriev I.V."/>
            <person name="Baker S.E."/>
            <person name="Andersen M.R."/>
        </authorList>
    </citation>
    <scope>NUCLEOTIDE SEQUENCE [LARGE SCALE GENOMIC DNA]</scope>
    <source>
        <strain evidence="2 3">IBT 24754</strain>
    </source>
</reference>
<dbReference type="VEuPathDB" id="FungiDB:P175DRAFT_0503296"/>
<sequence>MICASDHSRSDRRRLKSFRNSAVIFLDYGCAVSGSALYEIHSNEMKSLTQEIDGIDSVKIDRRS</sequence>
<dbReference type="GeneID" id="63814481"/>
<protein>
    <submittedName>
        <fullName evidence="2">Uncharacterized protein</fullName>
    </submittedName>
</protein>
<dbReference type="AlphaFoldDB" id="A0A2T5LQF4"/>
<keyword evidence="1" id="KW-0472">Membrane</keyword>
<proteinExistence type="predicted"/>
<comment type="caution">
    <text evidence="2">The sequence shown here is derived from an EMBL/GenBank/DDBJ whole genome shotgun (WGS) entry which is preliminary data.</text>
</comment>
<gene>
    <name evidence="2" type="ORF">P175DRAFT_0503296</name>
</gene>
<evidence type="ECO:0000256" key="1">
    <source>
        <dbReference type="SAM" id="Phobius"/>
    </source>
</evidence>
<evidence type="ECO:0000313" key="3">
    <source>
        <dbReference type="Proteomes" id="UP000244073"/>
    </source>
</evidence>
<dbReference type="Proteomes" id="UP000244073">
    <property type="component" value="Unassembled WGS sequence"/>
</dbReference>
<name>A0A2T5LQF4_9EURO</name>
<feature type="transmembrane region" description="Helical" evidence="1">
    <location>
        <begin position="21"/>
        <end position="38"/>
    </location>
</feature>
<dbReference type="RefSeq" id="XP_040749888.1">
    <property type="nucleotide sequence ID" value="XM_040897599.1"/>
</dbReference>
<keyword evidence="1" id="KW-1133">Transmembrane helix</keyword>